<keyword evidence="6" id="KW-0408">Iron</keyword>
<dbReference type="GO" id="GO:0046872">
    <property type="term" value="F:metal ion binding"/>
    <property type="evidence" value="ECO:0007669"/>
    <property type="project" value="UniProtKB-KW"/>
</dbReference>
<dbReference type="PANTHER" id="PTHR43687:SF6">
    <property type="entry name" value="L-ASPARTATE SEMIALDEHYDE SULFURTRANSFERASE IRON-SULFUR SUBUNIT"/>
    <property type="match status" value="1"/>
</dbReference>
<dbReference type="AlphaFoldDB" id="X1MCY1"/>
<evidence type="ECO:0000256" key="4">
    <source>
        <dbReference type="ARBA" id="ARBA00022737"/>
    </source>
</evidence>
<dbReference type="PROSITE" id="PS51379">
    <property type="entry name" value="4FE4S_FER_2"/>
    <property type="match status" value="2"/>
</dbReference>
<keyword evidence="2" id="KW-0004">4Fe-4S</keyword>
<evidence type="ECO:0000256" key="2">
    <source>
        <dbReference type="ARBA" id="ARBA00022485"/>
    </source>
</evidence>
<dbReference type="Pfam" id="PF12838">
    <property type="entry name" value="Fer4_7"/>
    <property type="match status" value="1"/>
</dbReference>
<dbReference type="PANTHER" id="PTHR43687">
    <property type="entry name" value="ADENYLYLSULFATE REDUCTASE, BETA SUBUNIT"/>
    <property type="match status" value="1"/>
</dbReference>
<evidence type="ECO:0000256" key="6">
    <source>
        <dbReference type="ARBA" id="ARBA00023004"/>
    </source>
</evidence>
<keyword evidence="1" id="KW-0813">Transport</keyword>
<dbReference type="PROSITE" id="PS00198">
    <property type="entry name" value="4FE4S_FER_1"/>
    <property type="match status" value="2"/>
</dbReference>
<name>X1MCY1_9ZZZZ</name>
<dbReference type="EMBL" id="BARV01011128">
    <property type="protein sequence ID" value="GAI04234.1"/>
    <property type="molecule type" value="Genomic_DNA"/>
</dbReference>
<dbReference type="GO" id="GO:0051539">
    <property type="term" value="F:4 iron, 4 sulfur cluster binding"/>
    <property type="evidence" value="ECO:0007669"/>
    <property type="project" value="UniProtKB-KW"/>
</dbReference>
<feature type="non-terminal residue" evidence="9">
    <location>
        <position position="1"/>
    </location>
</feature>
<reference evidence="9" key="1">
    <citation type="journal article" date="2014" name="Front. Microbiol.">
        <title>High frequency of phylogenetically diverse reductive dehalogenase-homologous genes in deep subseafloor sedimentary metagenomes.</title>
        <authorList>
            <person name="Kawai M."/>
            <person name="Futagami T."/>
            <person name="Toyoda A."/>
            <person name="Takaki Y."/>
            <person name="Nishi S."/>
            <person name="Hori S."/>
            <person name="Arai W."/>
            <person name="Tsubouchi T."/>
            <person name="Morono Y."/>
            <person name="Uchiyama I."/>
            <person name="Ito T."/>
            <person name="Fujiyama A."/>
            <person name="Inagaki F."/>
            <person name="Takami H."/>
        </authorList>
    </citation>
    <scope>NUCLEOTIDE SEQUENCE</scope>
    <source>
        <strain evidence="9">Expedition CK06-06</strain>
    </source>
</reference>
<accession>X1MCY1</accession>
<feature type="domain" description="4Fe-4S ferredoxin-type" evidence="8">
    <location>
        <begin position="26"/>
        <end position="55"/>
    </location>
</feature>
<dbReference type="InterPro" id="IPR017900">
    <property type="entry name" value="4Fe4S_Fe_S_CS"/>
</dbReference>
<dbReference type="InterPro" id="IPR050572">
    <property type="entry name" value="Fe-S_Ferredoxin"/>
</dbReference>
<keyword evidence="4" id="KW-0677">Repeat</keyword>
<evidence type="ECO:0000259" key="8">
    <source>
        <dbReference type="PROSITE" id="PS51379"/>
    </source>
</evidence>
<evidence type="ECO:0000256" key="7">
    <source>
        <dbReference type="ARBA" id="ARBA00023014"/>
    </source>
</evidence>
<dbReference type="SUPFAM" id="SSF54862">
    <property type="entry name" value="4Fe-4S ferredoxins"/>
    <property type="match status" value="1"/>
</dbReference>
<proteinExistence type="predicted"/>
<dbReference type="Gene3D" id="3.30.70.3270">
    <property type="match status" value="1"/>
</dbReference>
<keyword evidence="7" id="KW-0411">Iron-sulfur</keyword>
<evidence type="ECO:0000313" key="9">
    <source>
        <dbReference type="EMBL" id="GAI04234.1"/>
    </source>
</evidence>
<dbReference type="InterPro" id="IPR017896">
    <property type="entry name" value="4Fe4S_Fe-S-bd"/>
</dbReference>
<evidence type="ECO:0000256" key="3">
    <source>
        <dbReference type="ARBA" id="ARBA00022723"/>
    </source>
</evidence>
<gene>
    <name evidence="9" type="ORF">S06H3_21242</name>
</gene>
<sequence length="72" mass="8165">REKCTGCQLCIKVCPTKAIEFIPEEKKVKIFVARCCFCAQCNDICPVDALSMTDEFMLSSYDKYADELVVTK</sequence>
<keyword evidence="5" id="KW-0249">Electron transport</keyword>
<evidence type="ECO:0000256" key="1">
    <source>
        <dbReference type="ARBA" id="ARBA00022448"/>
    </source>
</evidence>
<feature type="domain" description="4Fe-4S ferredoxin-type" evidence="8">
    <location>
        <begin position="1"/>
        <end position="24"/>
    </location>
</feature>
<organism evidence="9">
    <name type="scientific">marine sediment metagenome</name>
    <dbReference type="NCBI Taxonomy" id="412755"/>
    <lineage>
        <taxon>unclassified sequences</taxon>
        <taxon>metagenomes</taxon>
        <taxon>ecological metagenomes</taxon>
    </lineage>
</organism>
<keyword evidence="3" id="KW-0479">Metal-binding</keyword>
<evidence type="ECO:0000256" key="5">
    <source>
        <dbReference type="ARBA" id="ARBA00022982"/>
    </source>
</evidence>
<protein>
    <recommendedName>
        <fullName evidence="8">4Fe-4S ferredoxin-type domain-containing protein</fullName>
    </recommendedName>
</protein>
<comment type="caution">
    <text evidence="9">The sequence shown here is derived from an EMBL/GenBank/DDBJ whole genome shotgun (WGS) entry which is preliminary data.</text>
</comment>